<dbReference type="EMBL" id="CAJPVI010000064">
    <property type="protein sequence ID" value="CAG2159761.1"/>
    <property type="molecule type" value="Genomic_DNA"/>
</dbReference>
<protein>
    <submittedName>
        <fullName evidence="1">Uncharacterized protein</fullName>
    </submittedName>
</protein>
<proteinExistence type="predicted"/>
<evidence type="ECO:0000313" key="2">
    <source>
        <dbReference type="Proteomes" id="UP000672657"/>
    </source>
</evidence>
<reference evidence="1 2" key="1">
    <citation type="submission" date="2021-03" db="EMBL/GenBank/DDBJ databases">
        <authorList>
            <person name="Peeters C."/>
        </authorList>
    </citation>
    <scope>NUCLEOTIDE SEQUENCE [LARGE SCALE GENOMIC DNA]</scope>
    <source>
        <strain evidence="1 2">LMG 26411</strain>
    </source>
</reference>
<accession>A0ABM8TTT9</accession>
<keyword evidence="2" id="KW-1185">Reference proteome</keyword>
<dbReference type="Proteomes" id="UP000672657">
    <property type="component" value="Unassembled WGS sequence"/>
</dbReference>
<comment type="caution">
    <text evidence="1">The sequence shown here is derived from an EMBL/GenBank/DDBJ whole genome shotgun (WGS) entry which is preliminary data.</text>
</comment>
<dbReference type="RefSeq" id="WP_211957730.1">
    <property type="nucleotide sequence ID" value="NZ_CAJPVI010000064.1"/>
</dbReference>
<name>A0ABM8TTT9_9BURK</name>
<organism evidence="1 2">
    <name type="scientific">Cupriavidus numazuensis</name>
    <dbReference type="NCBI Taxonomy" id="221992"/>
    <lineage>
        <taxon>Bacteria</taxon>
        <taxon>Pseudomonadati</taxon>
        <taxon>Pseudomonadota</taxon>
        <taxon>Betaproteobacteria</taxon>
        <taxon>Burkholderiales</taxon>
        <taxon>Burkholderiaceae</taxon>
        <taxon>Cupriavidus</taxon>
    </lineage>
</organism>
<evidence type="ECO:0000313" key="1">
    <source>
        <dbReference type="EMBL" id="CAG2159761.1"/>
    </source>
</evidence>
<sequence>MQQRIEIASLEKERFVELFDEWRREVAVKAIPLGYDEWMDQRFARGSEATASFRQRSVSFELSHGGHYEVRGADRKRRVFRCQLSGHLPYISFVNLERGIFYPWISFPSVFTQAELVSLKRLG</sequence>
<gene>
    <name evidence="1" type="ORF">LMG26411_06957</name>
</gene>